<evidence type="ECO:0000256" key="1">
    <source>
        <dbReference type="ARBA" id="ARBA00009175"/>
    </source>
</evidence>
<reference evidence="5 6" key="1">
    <citation type="submission" date="2023-06" db="EMBL/GenBank/DDBJ databases">
        <title>Sporosarcina sp. nov., isolated from Korean traditional fermented seafood 'Jeotgal'.</title>
        <authorList>
            <person name="Yang A.-I."/>
            <person name="Shin N.-R."/>
        </authorList>
    </citation>
    <scope>NUCLEOTIDE SEQUENCE [LARGE SCALE GENOMIC DNA]</scope>
    <source>
        <strain evidence="5 6">KCTC3840</strain>
    </source>
</reference>
<evidence type="ECO:0000313" key="5">
    <source>
        <dbReference type="EMBL" id="MDW0109466.1"/>
    </source>
</evidence>
<comment type="caution">
    <text evidence="5">The sequence shown here is derived from an EMBL/GenBank/DDBJ whole genome shotgun (WGS) entry which is preliminary data.</text>
</comment>
<dbReference type="InterPro" id="IPR041879">
    <property type="entry name" value="YvgL-like_PBP2"/>
</dbReference>
<dbReference type="PANTHER" id="PTHR30632">
    <property type="entry name" value="MOLYBDATE-BINDING PERIPLASMIC PROTEIN"/>
    <property type="match status" value="1"/>
</dbReference>
<dbReference type="NCBIfam" id="TIGR01256">
    <property type="entry name" value="modA"/>
    <property type="match status" value="1"/>
</dbReference>
<keyword evidence="2" id="KW-0479">Metal-binding</keyword>
<gene>
    <name evidence="5" type="primary">modA</name>
    <name evidence="5" type="ORF">QT716_05280</name>
</gene>
<sequence length="264" mass="28618">MSRLRIGILMAVLVVLLAGCSNHQKGTEGSGTDPTEKVELHISAAASLTDALDDFKKTFEKEHENIELTFMYGGSGKLATSIDNGAPADVFLSASKKDMDTLEDKGLLDAGTRTDFTKNALVLIANEDSDSAVTSFDEINPSAFDHFVIGEPDSVPAGRYTKEVLEHLKLWGPLQDKLVLASDVRQVLTQVELGNADYGVVYSSDAFISDKVKVLAESDSSWHEPIVYPGAVLKDSEHTEEAQVFFDALQGEQGQEALAKYGFK</sequence>
<comment type="similarity">
    <text evidence="1">Belongs to the bacterial solute-binding protein ModA family.</text>
</comment>
<dbReference type="PANTHER" id="PTHR30632:SF0">
    <property type="entry name" value="SULFATE-BINDING PROTEIN"/>
    <property type="match status" value="1"/>
</dbReference>
<keyword evidence="6" id="KW-1185">Reference proteome</keyword>
<accession>A0ABU4FXU4</accession>
<dbReference type="PIRSF" id="PIRSF004846">
    <property type="entry name" value="ModA"/>
    <property type="match status" value="1"/>
</dbReference>
<evidence type="ECO:0000256" key="3">
    <source>
        <dbReference type="ARBA" id="ARBA00022729"/>
    </source>
</evidence>
<evidence type="ECO:0000256" key="2">
    <source>
        <dbReference type="ARBA" id="ARBA00022723"/>
    </source>
</evidence>
<name>A0ABU4FXU4_9BACL</name>
<dbReference type="PROSITE" id="PS51257">
    <property type="entry name" value="PROKAR_LIPOPROTEIN"/>
    <property type="match status" value="1"/>
</dbReference>
<dbReference type="Pfam" id="PF13531">
    <property type="entry name" value="SBP_bac_11"/>
    <property type="match status" value="1"/>
</dbReference>
<dbReference type="InterPro" id="IPR005950">
    <property type="entry name" value="ModA"/>
</dbReference>
<organism evidence="5 6">
    <name type="scientific">Sporosarcina aquimarina</name>
    <dbReference type="NCBI Taxonomy" id="114975"/>
    <lineage>
        <taxon>Bacteria</taxon>
        <taxon>Bacillati</taxon>
        <taxon>Bacillota</taxon>
        <taxon>Bacilli</taxon>
        <taxon>Bacillales</taxon>
        <taxon>Caryophanaceae</taxon>
        <taxon>Sporosarcina</taxon>
    </lineage>
</organism>
<dbReference type="Gene3D" id="3.40.190.10">
    <property type="entry name" value="Periplasmic binding protein-like II"/>
    <property type="match status" value="2"/>
</dbReference>
<dbReference type="SUPFAM" id="SSF53850">
    <property type="entry name" value="Periplasmic binding protein-like II"/>
    <property type="match status" value="1"/>
</dbReference>
<dbReference type="RefSeq" id="WP_317935016.1">
    <property type="nucleotide sequence ID" value="NZ_JAUBDH010000003.1"/>
</dbReference>
<dbReference type="EMBL" id="JAUBDH010000003">
    <property type="protein sequence ID" value="MDW0109466.1"/>
    <property type="molecule type" value="Genomic_DNA"/>
</dbReference>
<keyword evidence="3 4" id="KW-0732">Signal</keyword>
<proteinExistence type="inferred from homology"/>
<dbReference type="InterPro" id="IPR050682">
    <property type="entry name" value="ModA/WtpA"/>
</dbReference>
<evidence type="ECO:0000256" key="4">
    <source>
        <dbReference type="SAM" id="SignalP"/>
    </source>
</evidence>
<feature type="signal peptide" evidence="4">
    <location>
        <begin position="1"/>
        <end position="26"/>
    </location>
</feature>
<feature type="chain" id="PRO_5045175326" evidence="4">
    <location>
        <begin position="27"/>
        <end position="264"/>
    </location>
</feature>
<protein>
    <submittedName>
        <fullName evidence="5">Molybdate ABC transporter substrate-binding protein</fullName>
    </submittedName>
</protein>
<evidence type="ECO:0000313" key="6">
    <source>
        <dbReference type="Proteomes" id="UP001280629"/>
    </source>
</evidence>
<dbReference type="CDD" id="cd13537">
    <property type="entry name" value="PBP2_YvgL_like"/>
    <property type="match status" value="1"/>
</dbReference>
<dbReference type="Proteomes" id="UP001280629">
    <property type="component" value="Unassembled WGS sequence"/>
</dbReference>